<reference evidence="2 3" key="1">
    <citation type="submission" date="2016-04" db="EMBL/GenBank/DDBJ databases">
        <title>Genome analyses suggest a sexual origin of heterokaryosis in a supposedly ancient asexual fungus.</title>
        <authorList>
            <person name="Ropars J."/>
            <person name="Sedzielewska K."/>
            <person name="Noel J."/>
            <person name="Charron P."/>
            <person name="Farinelli L."/>
            <person name="Marton T."/>
            <person name="Kruger M."/>
            <person name="Pelin A."/>
            <person name="Brachmann A."/>
            <person name="Corradi N."/>
        </authorList>
    </citation>
    <scope>NUCLEOTIDE SEQUENCE [LARGE SCALE GENOMIC DNA]</scope>
    <source>
        <strain evidence="2 3">A5</strain>
    </source>
</reference>
<comment type="caution">
    <text evidence="2">The sequence shown here is derived from an EMBL/GenBank/DDBJ whole genome shotgun (WGS) entry which is preliminary data.</text>
</comment>
<proteinExistence type="predicted"/>
<protein>
    <submittedName>
        <fullName evidence="2">Uncharacterized protein</fullName>
    </submittedName>
</protein>
<name>A0A2N0NIB5_9GLOM</name>
<dbReference type="EMBL" id="LLXJ01006306">
    <property type="protein sequence ID" value="PKB94300.1"/>
    <property type="molecule type" value="Genomic_DNA"/>
</dbReference>
<keyword evidence="1" id="KW-1133">Transmembrane helix</keyword>
<gene>
    <name evidence="2" type="ORF">RhiirA5_439108</name>
</gene>
<evidence type="ECO:0000256" key="1">
    <source>
        <dbReference type="SAM" id="Phobius"/>
    </source>
</evidence>
<dbReference type="Proteomes" id="UP000232722">
    <property type="component" value="Unassembled WGS sequence"/>
</dbReference>
<evidence type="ECO:0000313" key="2">
    <source>
        <dbReference type="EMBL" id="PKB94300.1"/>
    </source>
</evidence>
<reference evidence="2 3" key="2">
    <citation type="submission" date="2017-09" db="EMBL/GenBank/DDBJ databases">
        <title>Extensive intraspecific genome diversity in a model arbuscular mycorrhizal fungus.</title>
        <authorList>
            <person name="Chen E.C."/>
            <person name="Morin E."/>
            <person name="Beaudet D."/>
            <person name="Noel J."/>
            <person name="Ndikumana S."/>
            <person name="Charron P."/>
            <person name="St-Onge C."/>
            <person name="Giorgi J."/>
            <person name="Grigoriev I.V."/>
            <person name="Roux C."/>
            <person name="Martin F.M."/>
            <person name="Corradi N."/>
        </authorList>
    </citation>
    <scope>NUCLEOTIDE SEQUENCE [LARGE SCALE GENOMIC DNA]</scope>
    <source>
        <strain evidence="2 3">A5</strain>
    </source>
</reference>
<evidence type="ECO:0000313" key="3">
    <source>
        <dbReference type="Proteomes" id="UP000232722"/>
    </source>
</evidence>
<keyword evidence="1" id="KW-0812">Transmembrane</keyword>
<dbReference type="VEuPathDB" id="FungiDB:RhiirA1_475273"/>
<organism evidence="2 3">
    <name type="scientific">Rhizophagus irregularis</name>
    <dbReference type="NCBI Taxonomy" id="588596"/>
    <lineage>
        <taxon>Eukaryota</taxon>
        <taxon>Fungi</taxon>
        <taxon>Fungi incertae sedis</taxon>
        <taxon>Mucoromycota</taxon>
        <taxon>Glomeromycotina</taxon>
        <taxon>Glomeromycetes</taxon>
        <taxon>Glomerales</taxon>
        <taxon>Glomeraceae</taxon>
        <taxon>Rhizophagus</taxon>
    </lineage>
</organism>
<feature type="transmembrane region" description="Helical" evidence="1">
    <location>
        <begin position="74"/>
        <end position="102"/>
    </location>
</feature>
<keyword evidence="1" id="KW-0472">Membrane</keyword>
<dbReference type="AlphaFoldDB" id="A0A2N0NIB5"/>
<accession>A0A2N0NIB5</accession>
<sequence length="103" mass="12041">MVPIWIPESQYFKVSLQKSVPIWIPESQYFEVSLRKSAPIWIPESQSFDFETLIAYLYTELTERLRRNDPRLRYGIGTILIFGLRFGSVMIGNGLSVLILTWI</sequence>